<comment type="domain">
    <text evidence="1">The twin CX3C motif contains 4 conserved Cys residues that form 2 disulfide bonds in the mitochondrial intermembrane space.</text>
</comment>
<dbReference type="Pfam" id="PF02953">
    <property type="entry name" value="zf-Tim10_DDP"/>
    <property type="match status" value="1"/>
</dbReference>
<keyword evidence="1" id="KW-0811">Translocation</keyword>
<keyword evidence="4" id="KW-1185">Reference proteome</keyword>
<sequence length="122" mass="14040">MDPSSLDSAELQKFLQQEKDRAMINQMVGKLTEVCWDKCITSTPGSKFSSSETNCLTNCAQRYFDLSVMIVKRFQSMLAGVGRVKRMRSTLRHPSEIKRPYLLAVHLRRSNGYFMVSNISRR</sequence>
<comment type="subunit">
    <text evidence="1">Heterohexamer.</text>
</comment>
<dbReference type="GO" id="GO:0005743">
    <property type="term" value="C:mitochondrial inner membrane"/>
    <property type="evidence" value="ECO:0007669"/>
    <property type="project" value="UniProtKB-SubCell"/>
</dbReference>
<name>A0AAV7ED00_ARIFI</name>
<keyword evidence="1" id="KW-0143">Chaperone</keyword>
<gene>
    <name evidence="3" type="ORF">H6P81_012751</name>
</gene>
<keyword evidence="1" id="KW-1015">Disulfide bond</keyword>
<protein>
    <recommendedName>
        <fullName evidence="1">Mitochondrial import inner membrane translocase subunit</fullName>
    </recommendedName>
</protein>
<keyword evidence="1" id="KW-0653">Protein transport</keyword>
<keyword evidence="1" id="KW-0813">Transport</keyword>
<dbReference type="EMBL" id="JAINDJ010000005">
    <property type="protein sequence ID" value="KAG9446623.1"/>
    <property type="molecule type" value="Genomic_DNA"/>
</dbReference>
<dbReference type="Gene3D" id="1.10.287.810">
    <property type="entry name" value="Mitochondrial import inner membrane translocase subunit tim13 like domains"/>
    <property type="match status" value="1"/>
</dbReference>
<keyword evidence="1" id="KW-0472">Membrane</keyword>
<dbReference type="InterPro" id="IPR035427">
    <property type="entry name" value="Tim10-like_dom_sf"/>
</dbReference>
<comment type="subcellular location">
    <subcellularLocation>
        <location evidence="1">Mitochondrion inner membrane</location>
        <topology evidence="1">Peripheral membrane protein</topology>
        <orientation evidence="1">Intermembrane side</orientation>
    </subcellularLocation>
</comment>
<feature type="domain" description="Tim10-like" evidence="2">
    <location>
        <begin position="13"/>
        <end position="76"/>
    </location>
</feature>
<evidence type="ECO:0000313" key="4">
    <source>
        <dbReference type="Proteomes" id="UP000825729"/>
    </source>
</evidence>
<accession>A0AAV7ED00</accession>
<dbReference type="InterPro" id="IPR004217">
    <property type="entry name" value="Tim10-like"/>
</dbReference>
<comment type="caution">
    <text evidence="3">The sequence shown here is derived from an EMBL/GenBank/DDBJ whole genome shotgun (WGS) entry which is preliminary data.</text>
</comment>
<organism evidence="3 4">
    <name type="scientific">Aristolochia fimbriata</name>
    <name type="common">White veined hardy Dutchman's pipe vine</name>
    <dbReference type="NCBI Taxonomy" id="158543"/>
    <lineage>
        <taxon>Eukaryota</taxon>
        <taxon>Viridiplantae</taxon>
        <taxon>Streptophyta</taxon>
        <taxon>Embryophyta</taxon>
        <taxon>Tracheophyta</taxon>
        <taxon>Spermatophyta</taxon>
        <taxon>Magnoliopsida</taxon>
        <taxon>Magnoliidae</taxon>
        <taxon>Piperales</taxon>
        <taxon>Aristolochiaceae</taxon>
        <taxon>Aristolochia</taxon>
    </lineage>
</organism>
<proteinExistence type="inferred from homology"/>
<evidence type="ECO:0000259" key="2">
    <source>
        <dbReference type="Pfam" id="PF02953"/>
    </source>
</evidence>
<dbReference type="SUPFAM" id="SSF144122">
    <property type="entry name" value="Tim10-like"/>
    <property type="match status" value="1"/>
</dbReference>
<comment type="similarity">
    <text evidence="1">Belongs to the small Tim family.</text>
</comment>
<evidence type="ECO:0000256" key="1">
    <source>
        <dbReference type="RuleBase" id="RU367043"/>
    </source>
</evidence>
<dbReference type="AlphaFoldDB" id="A0AAV7ED00"/>
<dbReference type="Proteomes" id="UP000825729">
    <property type="component" value="Unassembled WGS sequence"/>
</dbReference>
<reference evidence="3 4" key="1">
    <citation type="submission" date="2021-07" db="EMBL/GenBank/DDBJ databases">
        <title>The Aristolochia fimbriata genome: insights into angiosperm evolution, floral development and chemical biosynthesis.</title>
        <authorList>
            <person name="Jiao Y."/>
        </authorList>
    </citation>
    <scope>NUCLEOTIDE SEQUENCE [LARGE SCALE GENOMIC DNA]</scope>
    <source>
        <strain evidence="3">IBCAS-2021</strain>
        <tissue evidence="3">Leaf</tissue>
    </source>
</reference>
<comment type="function">
    <text evidence="1">Mitochondrial intermembrane chaperone that participates in the import and insertion of some multi-pass transmembrane proteins into the mitochondrial inner membrane. Also required for the transfer of beta-barrel precursors from the TOM complex to the sorting and assembly machinery (SAM complex) of the outer membrane. Acts as a chaperone-like protein that protects the hydrophobic precursors from aggregation and guide them through the mitochondrial intermembrane space.</text>
</comment>
<dbReference type="GO" id="GO:0015031">
    <property type="term" value="P:protein transport"/>
    <property type="evidence" value="ECO:0007669"/>
    <property type="project" value="UniProtKB-KW"/>
</dbReference>
<keyword evidence="1" id="KW-0496">Mitochondrion</keyword>
<evidence type="ECO:0000313" key="3">
    <source>
        <dbReference type="EMBL" id="KAG9446623.1"/>
    </source>
</evidence>
<keyword evidence="1" id="KW-0999">Mitochondrion inner membrane</keyword>